<dbReference type="RefSeq" id="WP_381176359.1">
    <property type="nucleotide sequence ID" value="NZ_JBHSFK010000018.1"/>
</dbReference>
<comment type="caution">
    <text evidence="2">The sequence shown here is derived from an EMBL/GenBank/DDBJ whole genome shotgun (WGS) entry which is preliminary data.</text>
</comment>
<accession>A0ABV9AWI5</accession>
<name>A0ABV9AWI5_9ACTN</name>
<dbReference type="Proteomes" id="UP001595839">
    <property type="component" value="Unassembled WGS sequence"/>
</dbReference>
<evidence type="ECO:0000313" key="3">
    <source>
        <dbReference type="Proteomes" id="UP001595839"/>
    </source>
</evidence>
<protein>
    <submittedName>
        <fullName evidence="2">Uncharacterized protein</fullName>
    </submittedName>
</protein>
<evidence type="ECO:0000313" key="2">
    <source>
        <dbReference type="EMBL" id="MFC4503030.1"/>
    </source>
</evidence>
<feature type="region of interest" description="Disordered" evidence="1">
    <location>
        <begin position="329"/>
        <end position="348"/>
    </location>
</feature>
<dbReference type="EMBL" id="JBHSFK010000018">
    <property type="protein sequence ID" value="MFC4503030.1"/>
    <property type="molecule type" value="Genomic_DNA"/>
</dbReference>
<feature type="compositionally biased region" description="Polar residues" evidence="1">
    <location>
        <begin position="330"/>
        <end position="339"/>
    </location>
</feature>
<sequence>MVRVVRVVREGGVRSVCGFDWPPDSLVHPGSDEAVHARDGGPDALGHALEAATLGYAYDDPTPTPSRDATSAAIMEKVVQTYGNPENVKEPISDSLGRMGAAYIDDLNWGLNENRADSLFAPTDPAGHAQFGSNNAIKFLSTLGQHPDAYSEISVAQQIYGTSALEAQVDGSHINQPHAREIVRTGAEIQGILDQSRADQVEAEGLARDAAYNKSLQEKTEWIKFGAGVGIAAGAAFLPPVAAVGVAGTLIPVFMDAGQGAVEQQIGSVIDGSAETHQMDSANNTHEQQGAIYRAGHVAAASPMESFMAKHGIPHDDNGFGQDLEEALNSGYTKGTNGEDQLGVLPSA</sequence>
<proteinExistence type="predicted"/>
<reference evidence="3" key="1">
    <citation type="journal article" date="2019" name="Int. J. Syst. Evol. Microbiol.">
        <title>The Global Catalogue of Microorganisms (GCM) 10K type strain sequencing project: providing services to taxonomists for standard genome sequencing and annotation.</title>
        <authorList>
            <consortium name="The Broad Institute Genomics Platform"/>
            <consortium name="The Broad Institute Genome Sequencing Center for Infectious Disease"/>
            <person name="Wu L."/>
            <person name="Ma J."/>
        </authorList>
    </citation>
    <scope>NUCLEOTIDE SEQUENCE [LARGE SCALE GENOMIC DNA]</scope>
    <source>
        <strain evidence="3">CGMCC 4.7177</strain>
    </source>
</reference>
<keyword evidence="3" id="KW-1185">Reference proteome</keyword>
<organism evidence="2 3">
    <name type="scientific">Streptomyces vulcanius</name>
    <dbReference type="NCBI Taxonomy" id="1441876"/>
    <lineage>
        <taxon>Bacteria</taxon>
        <taxon>Bacillati</taxon>
        <taxon>Actinomycetota</taxon>
        <taxon>Actinomycetes</taxon>
        <taxon>Kitasatosporales</taxon>
        <taxon>Streptomycetaceae</taxon>
        <taxon>Streptomyces</taxon>
    </lineage>
</organism>
<gene>
    <name evidence="2" type="ORF">ACFPIH_26560</name>
</gene>
<evidence type="ECO:0000256" key="1">
    <source>
        <dbReference type="SAM" id="MobiDB-lite"/>
    </source>
</evidence>